<dbReference type="Proteomes" id="UP000244441">
    <property type="component" value="Chromosome"/>
</dbReference>
<dbReference type="InterPro" id="IPR043128">
    <property type="entry name" value="Rev_trsase/Diguanyl_cyclase"/>
</dbReference>
<dbReference type="CDD" id="cd01948">
    <property type="entry name" value="EAL"/>
    <property type="match status" value="1"/>
</dbReference>
<dbReference type="PANTHER" id="PTHR33121:SF79">
    <property type="entry name" value="CYCLIC DI-GMP PHOSPHODIESTERASE PDED-RELATED"/>
    <property type="match status" value="1"/>
</dbReference>
<dbReference type="SUPFAM" id="SSF55073">
    <property type="entry name" value="Nucleotide cyclase"/>
    <property type="match status" value="1"/>
</dbReference>
<evidence type="ECO:0000313" key="5">
    <source>
        <dbReference type="EMBL" id="AWB67862.1"/>
    </source>
</evidence>
<feature type="transmembrane region" description="Helical" evidence="2">
    <location>
        <begin position="12"/>
        <end position="34"/>
    </location>
</feature>
<dbReference type="OrthoDB" id="5894408at2"/>
<dbReference type="Gene3D" id="3.20.20.450">
    <property type="entry name" value="EAL domain"/>
    <property type="match status" value="1"/>
</dbReference>
<feature type="coiled-coil region" evidence="1">
    <location>
        <begin position="198"/>
        <end position="225"/>
    </location>
</feature>
<dbReference type="SMART" id="SM00267">
    <property type="entry name" value="GGDEF"/>
    <property type="match status" value="1"/>
</dbReference>
<dbReference type="SUPFAM" id="SSF141868">
    <property type="entry name" value="EAL domain-like"/>
    <property type="match status" value="1"/>
</dbReference>
<dbReference type="PROSITE" id="PS50883">
    <property type="entry name" value="EAL"/>
    <property type="match status" value="1"/>
</dbReference>
<dbReference type="PROSITE" id="PS50887">
    <property type="entry name" value="GGDEF"/>
    <property type="match status" value="1"/>
</dbReference>
<name>A0A2S0VUM0_9ALTE</name>
<gene>
    <name evidence="5" type="ORF">C2869_16155</name>
</gene>
<dbReference type="InterPro" id="IPR050706">
    <property type="entry name" value="Cyclic-di-GMP_PDE-like"/>
</dbReference>
<evidence type="ECO:0000259" key="4">
    <source>
        <dbReference type="PROSITE" id="PS50887"/>
    </source>
</evidence>
<keyword evidence="2" id="KW-0812">Transmembrane</keyword>
<dbReference type="InterPro" id="IPR001633">
    <property type="entry name" value="EAL_dom"/>
</dbReference>
<dbReference type="KEGG" id="cate:C2869_16155"/>
<feature type="domain" description="EAL" evidence="3">
    <location>
        <begin position="399"/>
        <end position="639"/>
    </location>
</feature>
<keyword evidence="6" id="KW-1185">Reference proteome</keyword>
<dbReference type="GO" id="GO:0071111">
    <property type="term" value="F:cyclic-guanylate-specific phosphodiesterase activity"/>
    <property type="evidence" value="ECO:0007669"/>
    <property type="project" value="InterPro"/>
</dbReference>
<dbReference type="InterPro" id="IPR035919">
    <property type="entry name" value="EAL_sf"/>
</dbReference>
<dbReference type="Gene3D" id="3.30.70.270">
    <property type="match status" value="1"/>
</dbReference>
<evidence type="ECO:0000259" key="3">
    <source>
        <dbReference type="PROSITE" id="PS50883"/>
    </source>
</evidence>
<evidence type="ECO:0000313" key="6">
    <source>
        <dbReference type="Proteomes" id="UP000244441"/>
    </source>
</evidence>
<dbReference type="EMBL" id="CP026604">
    <property type="protein sequence ID" value="AWB67862.1"/>
    <property type="molecule type" value="Genomic_DNA"/>
</dbReference>
<dbReference type="SMART" id="SM00052">
    <property type="entry name" value="EAL"/>
    <property type="match status" value="1"/>
</dbReference>
<keyword evidence="1" id="KW-0175">Coiled coil</keyword>
<evidence type="ECO:0000256" key="2">
    <source>
        <dbReference type="SAM" id="Phobius"/>
    </source>
</evidence>
<dbReference type="InterPro" id="IPR000160">
    <property type="entry name" value="GGDEF_dom"/>
</dbReference>
<dbReference type="AlphaFoldDB" id="A0A2S0VUM0"/>
<dbReference type="InterPro" id="IPR029787">
    <property type="entry name" value="Nucleotide_cyclase"/>
</dbReference>
<reference evidence="5 6" key="1">
    <citation type="submission" date="2018-01" db="EMBL/GenBank/DDBJ databases">
        <title>Genome sequence of a Cantenovulum-like bacteria.</title>
        <authorList>
            <person name="Tan W.R."/>
            <person name="Lau N.-S."/>
            <person name="Go F."/>
            <person name="Amirul A.-A.A."/>
        </authorList>
    </citation>
    <scope>NUCLEOTIDE SEQUENCE [LARGE SCALE GENOMIC DNA]</scope>
    <source>
        <strain evidence="5 6">CCB-QB4</strain>
    </source>
</reference>
<dbReference type="Pfam" id="PF00563">
    <property type="entry name" value="EAL"/>
    <property type="match status" value="1"/>
</dbReference>
<proteinExistence type="predicted"/>
<keyword evidence="2" id="KW-1133">Transmembrane helix</keyword>
<keyword evidence="2" id="KW-0472">Membrane</keyword>
<evidence type="ECO:0000256" key="1">
    <source>
        <dbReference type="SAM" id="Coils"/>
    </source>
</evidence>
<dbReference type="NCBIfam" id="TIGR00254">
    <property type="entry name" value="GGDEF"/>
    <property type="match status" value="1"/>
</dbReference>
<dbReference type="PANTHER" id="PTHR33121">
    <property type="entry name" value="CYCLIC DI-GMP PHOSPHODIESTERASE PDEF"/>
    <property type="match status" value="1"/>
</dbReference>
<sequence>MSIFRRLLVRNLITFAILVISLMFTYSVILSQYMTANQEQHANTLQKVVGAYPSIDVKNLARDIKAAFPYSKFYLSELNGSSLHSFDTPINSATLGATLLDSFGMMPQSSNVVITNHNIAIKFKLKFDQELALFDTFFYSSILVCLIILLLLSISIRQLIHKVVRRSIHKITGVISEFTENEEELAWDEMPEEFLPLAESLESLHHNYENKIQEWKHSAENYRVEATRDELTGLKNRISFVEYFEEKLSNMQKQEFGVLAVVRASELNNINQNRGYQAGDQYVSELSQVITRVANTYEGSQVYRLNGADFAVILPNITPKESENFALNLQGRLGEFQKSLDLEAVGYTGIVSYETGRPIGELLALADTGISIAQTKYPNAWHMQTDTSILENVSAKYGNQNWREVIEDVIDNNRAILFYQPIQPTNKNSKVYSEVLARFANPDGQVLPTASFIAMAEKMDKIIFVDKMIIEQTMRNILEKGFHNQYFGLNVTAKSAHDEQFAIWLERRLLRDPAVASKLVFEVTEFGMQQNMSASKRFLDMVHRTGARVTVERFGMGMTSFKFFRDLKPDFVKMDGSYSRGIDDDKNNQYFLRVIVDLAHRLGVNVLCESVETQEEKHALEQVFVDGTQGYFIGKPVEF</sequence>
<organism evidence="5 6">
    <name type="scientific">Saccharobesus litoralis</name>
    <dbReference type="NCBI Taxonomy" id="2172099"/>
    <lineage>
        <taxon>Bacteria</taxon>
        <taxon>Pseudomonadati</taxon>
        <taxon>Pseudomonadota</taxon>
        <taxon>Gammaproteobacteria</taxon>
        <taxon>Alteromonadales</taxon>
        <taxon>Alteromonadaceae</taxon>
        <taxon>Saccharobesus</taxon>
    </lineage>
</organism>
<accession>A0A2S0VUM0</accession>
<dbReference type="Pfam" id="PF00990">
    <property type="entry name" value="GGDEF"/>
    <property type="match status" value="1"/>
</dbReference>
<feature type="domain" description="GGDEF" evidence="4">
    <location>
        <begin position="255"/>
        <end position="386"/>
    </location>
</feature>
<protein>
    <submittedName>
        <fullName evidence="5">GGDEF domain-containing protein</fullName>
    </submittedName>
</protein>
<feature type="transmembrane region" description="Helical" evidence="2">
    <location>
        <begin position="137"/>
        <end position="160"/>
    </location>
</feature>